<feature type="region of interest" description="Disordered" evidence="1">
    <location>
        <begin position="118"/>
        <end position="155"/>
    </location>
</feature>
<evidence type="ECO:0000313" key="2">
    <source>
        <dbReference type="EMBL" id="RJS44833.1"/>
    </source>
</evidence>
<gene>
    <name evidence="2" type="ORF">D4739_00295</name>
</gene>
<dbReference type="RefSeq" id="WP_120058609.1">
    <property type="nucleotide sequence ID" value="NZ_QYRP01000002.1"/>
</dbReference>
<name>A0A3A5H209_9ACTN</name>
<keyword evidence="3" id="KW-1185">Reference proteome</keyword>
<feature type="region of interest" description="Disordered" evidence="1">
    <location>
        <begin position="1"/>
        <end position="22"/>
    </location>
</feature>
<reference evidence="3" key="1">
    <citation type="submission" date="2018-09" db="EMBL/GenBank/DDBJ databases">
        <authorList>
            <person name="Zhu H."/>
        </authorList>
    </citation>
    <scope>NUCLEOTIDE SEQUENCE [LARGE SCALE GENOMIC DNA]</scope>
    <source>
        <strain evidence="3">K1W22B-1</strain>
    </source>
</reference>
<dbReference type="Proteomes" id="UP000276542">
    <property type="component" value="Unassembled WGS sequence"/>
</dbReference>
<sequence>MTDQERPDAGAAAGAAGDPEVGSVAEETAKLLGALSGWAKEHGGDLGAGVNDLAAGAASAFHDASSHIGNGDDCRYCPLCRVVNVVRNTSPEVRTHLALAAANIAQAAAAVLATAAPDEQRAARKEPVEKIDLDGGPDLDGAAEDDFGPFEGPFG</sequence>
<evidence type="ECO:0000313" key="3">
    <source>
        <dbReference type="Proteomes" id="UP000276542"/>
    </source>
</evidence>
<dbReference type="AlphaFoldDB" id="A0A3A5H209"/>
<protein>
    <submittedName>
        <fullName evidence="2">Uncharacterized protein</fullName>
    </submittedName>
</protein>
<accession>A0A3A5H209</accession>
<proteinExistence type="predicted"/>
<dbReference type="EMBL" id="QYRP01000002">
    <property type="protein sequence ID" value="RJS44833.1"/>
    <property type="molecule type" value="Genomic_DNA"/>
</dbReference>
<feature type="compositionally biased region" description="Basic and acidic residues" evidence="1">
    <location>
        <begin position="118"/>
        <end position="133"/>
    </location>
</feature>
<organism evidence="2 3">
    <name type="scientific">Nocardioides cavernaquae</name>
    <dbReference type="NCBI Taxonomy" id="2321396"/>
    <lineage>
        <taxon>Bacteria</taxon>
        <taxon>Bacillati</taxon>
        <taxon>Actinomycetota</taxon>
        <taxon>Actinomycetes</taxon>
        <taxon>Propionibacteriales</taxon>
        <taxon>Nocardioidaceae</taxon>
        <taxon>Nocardioides</taxon>
    </lineage>
</organism>
<evidence type="ECO:0000256" key="1">
    <source>
        <dbReference type="SAM" id="MobiDB-lite"/>
    </source>
</evidence>
<dbReference type="OrthoDB" id="5244810at2"/>
<comment type="caution">
    <text evidence="2">The sequence shown here is derived from an EMBL/GenBank/DDBJ whole genome shotgun (WGS) entry which is preliminary data.</text>
</comment>
<feature type="compositionally biased region" description="Acidic residues" evidence="1">
    <location>
        <begin position="135"/>
        <end position="148"/>
    </location>
</feature>